<evidence type="ECO:0000313" key="2">
    <source>
        <dbReference type="EMBL" id="PWA67223.1"/>
    </source>
</evidence>
<dbReference type="Proteomes" id="UP000245207">
    <property type="component" value="Unassembled WGS sequence"/>
</dbReference>
<dbReference type="OrthoDB" id="619536at2759"/>
<dbReference type="GO" id="GO:0008374">
    <property type="term" value="F:O-acyltransferase activity"/>
    <property type="evidence" value="ECO:0007669"/>
    <property type="project" value="InterPro"/>
</dbReference>
<accession>A0A2U1N151</accession>
<feature type="transmembrane region" description="Helical" evidence="1">
    <location>
        <begin position="5"/>
        <end position="23"/>
    </location>
</feature>
<feature type="transmembrane region" description="Helical" evidence="1">
    <location>
        <begin position="56"/>
        <end position="76"/>
    </location>
</feature>
<dbReference type="PANTHER" id="PTHR31650:SF79">
    <property type="entry name" value="O-ACYLTRANSFERASE (WSD1-LIKE) FAMILY PROTEIN-RELATED"/>
    <property type="match status" value="1"/>
</dbReference>
<organism evidence="2 3">
    <name type="scientific">Artemisia annua</name>
    <name type="common">Sweet wormwood</name>
    <dbReference type="NCBI Taxonomy" id="35608"/>
    <lineage>
        <taxon>Eukaryota</taxon>
        <taxon>Viridiplantae</taxon>
        <taxon>Streptophyta</taxon>
        <taxon>Embryophyta</taxon>
        <taxon>Tracheophyta</taxon>
        <taxon>Spermatophyta</taxon>
        <taxon>Magnoliopsida</taxon>
        <taxon>eudicotyledons</taxon>
        <taxon>Gunneridae</taxon>
        <taxon>Pentapetalae</taxon>
        <taxon>asterids</taxon>
        <taxon>campanulids</taxon>
        <taxon>Asterales</taxon>
        <taxon>Asteraceae</taxon>
        <taxon>Asteroideae</taxon>
        <taxon>Anthemideae</taxon>
        <taxon>Artemisiinae</taxon>
        <taxon>Artemisia</taxon>
    </lineage>
</organism>
<feature type="transmembrane region" description="Helical" evidence="1">
    <location>
        <begin position="29"/>
        <end position="47"/>
    </location>
</feature>
<dbReference type="GO" id="GO:0019432">
    <property type="term" value="P:triglyceride biosynthetic process"/>
    <property type="evidence" value="ECO:0007669"/>
    <property type="project" value="TreeGrafter"/>
</dbReference>
<sequence>MSYTYTILIILYAVVAIFLAYVSKEDLEFSAWIIALLMLIVVLAVSVDEIWRVFDVLHPVVVLALEGVVVFFISLMDQPFGDITVEKQNGSMAWVPSHPNIDIHVIVVPELDPNMESSDNSKVLDPETLPTLPGNKVSSHHIRVTSFVSLFIVFWNTIVGLVMILLTALFLKDTYTPLTRSPLLENRPHCFAFTTVSLGDIKMVKNAMNVTVNDVIVGVVQSGLYRYLNWRYGGGESNNKVPKCCPKVSGDYNDIVGGWKAKLVRVGSGEQRWGLFYAEKK</sequence>
<keyword evidence="1" id="KW-1133">Transmembrane helix</keyword>
<dbReference type="EMBL" id="PKPP01003875">
    <property type="protein sequence ID" value="PWA67223.1"/>
    <property type="molecule type" value="Genomic_DNA"/>
</dbReference>
<dbReference type="PANTHER" id="PTHR31650">
    <property type="entry name" value="O-ACYLTRANSFERASE (WSD1-LIKE) FAMILY PROTEIN"/>
    <property type="match status" value="1"/>
</dbReference>
<keyword evidence="1" id="KW-0472">Membrane</keyword>
<proteinExistence type="predicted"/>
<reference evidence="2 3" key="1">
    <citation type="journal article" date="2018" name="Mol. Plant">
        <title>The genome of Artemisia annua provides insight into the evolution of Asteraceae family and artemisinin biosynthesis.</title>
        <authorList>
            <person name="Shen Q."/>
            <person name="Zhang L."/>
            <person name="Liao Z."/>
            <person name="Wang S."/>
            <person name="Yan T."/>
            <person name="Shi P."/>
            <person name="Liu M."/>
            <person name="Fu X."/>
            <person name="Pan Q."/>
            <person name="Wang Y."/>
            <person name="Lv Z."/>
            <person name="Lu X."/>
            <person name="Zhang F."/>
            <person name="Jiang W."/>
            <person name="Ma Y."/>
            <person name="Chen M."/>
            <person name="Hao X."/>
            <person name="Li L."/>
            <person name="Tang Y."/>
            <person name="Lv G."/>
            <person name="Zhou Y."/>
            <person name="Sun X."/>
            <person name="Brodelius P.E."/>
            <person name="Rose J.K.C."/>
            <person name="Tang K."/>
        </authorList>
    </citation>
    <scope>NUCLEOTIDE SEQUENCE [LARGE SCALE GENOMIC DNA]</scope>
    <source>
        <strain evidence="3">cv. Huhao1</strain>
        <tissue evidence="2">Leaf</tissue>
    </source>
</reference>
<dbReference type="AlphaFoldDB" id="A0A2U1N151"/>
<keyword evidence="1" id="KW-0812">Transmembrane</keyword>
<gene>
    <name evidence="2" type="ORF">CTI12_AA319100</name>
</gene>
<keyword evidence="3" id="KW-1185">Reference proteome</keyword>
<feature type="transmembrane region" description="Helical" evidence="1">
    <location>
        <begin position="147"/>
        <end position="171"/>
    </location>
</feature>
<protein>
    <submittedName>
        <fullName evidence="2">O-acyltransferase, WSD1 domain-containing protein</fullName>
    </submittedName>
</protein>
<dbReference type="GO" id="GO:0005886">
    <property type="term" value="C:plasma membrane"/>
    <property type="evidence" value="ECO:0007669"/>
    <property type="project" value="TreeGrafter"/>
</dbReference>
<keyword evidence="2" id="KW-0808">Transferase</keyword>
<evidence type="ECO:0000313" key="3">
    <source>
        <dbReference type="Proteomes" id="UP000245207"/>
    </source>
</evidence>
<comment type="caution">
    <text evidence="2">The sequence shown here is derived from an EMBL/GenBank/DDBJ whole genome shotgun (WGS) entry which is preliminary data.</text>
</comment>
<keyword evidence="2" id="KW-0012">Acyltransferase</keyword>
<evidence type="ECO:0000256" key="1">
    <source>
        <dbReference type="SAM" id="Phobius"/>
    </source>
</evidence>
<dbReference type="InterPro" id="IPR045034">
    <property type="entry name" value="O-acyltransferase_WSD1-like"/>
</dbReference>
<name>A0A2U1N151_ARTAN</name>